<dbReference type="RefSeq" id="WP_204263109.1">
    <property type="nucleotide sequence ID" value="NZ_JAABOQ010000003.1"/>
</dbReference>
<name>A0A6M0CHD3_9FLAO</name>
<evidence type="ECO:0000313" key="2">
    <source>
        <dbReference type="EMBL" id="NER17348.1"/>
    </source>
</evidence>
<feature type="signal peptide" evidence="1">
    <location>
        <begin position="1"/>
        <end position="24"/>
    </location>
</feature>
<feature type="chain" id="PRO_5027115740" description="DUF1080 domain-containing protein" evidence="1">
    <location>
        <begin position="25"/>
        <end position="220"/>
    </location>
</feature>
<comment type="caution">
    <text evidence="2">The sequence shown here is derived from an EMBL/GenBank/DDBJ whole genome shotgun (WGS) entry which is preliminary data.</text>
</comment>
<keyword evidence="3" id="KW-1185">Reference proteome</keyword>
<evidence type="ECO:0000256" key="1">
    <source>
        <dbReference type="SAM" id="SignalP"/>
    </source>
</evidence>
<sequence>MMYKSGQFLILVFLMVLESNALMAQTINIGTKQNEKKIRAVNRTINIDKTDKEAIVFNAQEGDGLGVLEDQSFKHGTLTLSIKGENKPGRSFVGFAFNIQNDSVYEAIYFRPFNFVAKEPVRKSHMVQYIYHPEFTWRKLREERTDEFENEIMNPPNPEEWFKTMIKIEENHVTVFVNDSKEPSLKVKRLTKTKSDKVGLWTGFNSAGKFKDLEFITIKK</sequence>
<evidence type="ECO:0000313" key="3">
    <source>
        <dbReference type="Proteomes" id="UP000474296"/>
    </source>
</evidence>
<protein>
    <recommendedName>
        <fullName evidence="4">DUF1080 domain-containing protein</fullName>
    </recommendedName>
</protein>
<dbReference type="Gene3D" id="2.60.120.560">
    <property type="entry name" value="Exo-inulinase, domain 1"/>
    <property type="match status" value="1"/>
</dbReference>
<accession>A0A6M0CHD3</accession>
<dbReference type="Proteomes" id="UP000474296">
    <property type="component" value="Unassembled WGS sequence"/>
</dbReference>
<dbReference type="AlphaFoldDB" id="A0A6M0CHD3"/>
<proteinExistence type="predicted"/>
<keyword evidence="1" id="KW-0732">Signal</keyword>
<reference evidence="2 3" key="1">
    <citation type="submission" date="2020-01" db="EMBL/GenBank/DDBJ databases">
        <title>Spongiivirga citrea KCTC 32990T.</title>
        <authorList>
            <person name="Wang G."/>
        </authorList>
    </citation>
    <scope>NUCLEOTIDE SEQUENCE [LARGE SCALE GENOMIC DNA]</scope>
    <source>
        <strain evidence="2 3">KCTC 32990</strain>
    </source>
</reference>
<dbReference type="EMBL" id="JAABOQ010000003">
    <property type="protein sequence ID" value="NER17348.1"/>
    <property type="molecule type" value="Genomic_DNA"/>
</dbReference>
<evidence type="ECO:0008006" key="4">
    <source>
        <dbReference type="Google" id="ProtNLM"/>
    </source>
</evidence>
<gene>
    <name evidence="2" type="ORF">GWK10_09000</name>
</gene>
<organism evidence="2 3">
    <name type="scientific">Spongiivirga citrea</name>
    <dbReference type="NCBI Taxonomy" id="1481457"/>
    <lineage>
        <taxon>Bacteria</taxon>
        <taxon>Pseudomonadati</taxon>
        <taxon>Bacteroidota</taxon>
        <taxon>Flavobacteriia</taxon>
        <taxon>Flavobacteriales</taxon>
        <taxon>Flavobacteriaceae</taxon>
        <taxon>Spongiivirga</taxon>
    </lineage>
</organism>